<accession>A0A1F5FUU3</accession>
<keyword evidence="1" id="KW-1133">Transmembrane helix</keyword>
<feature type="transmembrane region" description="Helical" evidence="1">
    <location>
        <begin position="342"/>
        <end position="361"/>
    </location>
</feature>
<feature type="transmembrane region" description="Helical" evidence="1">
    <location>
        <begin position="291"/>
        <end position="311"/>
    </location>
</feature>
<feature type="transmembrane region" description="Helical" evidence="1">
    <location>
        <begin position="368"/>
        <end position="388"/>
    </location>
</feature>
<dbReference type="Proteomes" id="UP000179252">
    <property type="component" value="Unassembled WGS sequence"/>
</dbReference>
<evidence type="ECO:0008006" key="4">
    <source>
        <dbReference type="Google" id="ProtNLM"/>
    </source>
</evidence>
<feature type="transmembrane region" description="Helical" evidence="1">
    <location>
        <begin position="206"/>
        <end position="226"/>
    </location>
</feature>
<gene>
    <name evidence="2" type="ORF">A2165_03520</name>
</gene>
<evidence type="ECO:0000313" key="3">
    <source>
        <dbReference type="Proteomes" id="UP000179252"/>
    </source>
</evidence>
<name>A0A1F5FUU3_9BACT</name>
<dbReference type="EMBL" id="MFAU01000049">
    <property type="protein sequence ID" value="OGD83381.1"/>
    <property type="molecule type" value="Genomic_DNA"/>
</dbReference>
<sequence>MKKVLLFYLLSLFFITFFSTNLFSSYAFIFGAYNDYVYLANSLIHGNLSLENLPYSLIDISIYKGRYFWPLGPFPSILITPFVFIFGLAFKEWILKFLLTILSFLIVIKISKAKKLSAAKSYALAFFFIFGSVYTPIAALAISSYFSQVVGCFCILLAIYEFITNKRWFLIGILISFATLTRIELLLSSLFFLIFLFKKPLDLKKLLYFSVPIIMSLSILGSYNFVRFDNVLESGLTYIIDVNETKINKKFGLFSLKYIPTNLYYMLIKTPDPVNLDESHILKPPYLKTDYYGLSLFFLSPVLFLMFRLNLKDEETKIILFTIFLMALPLVLFYGIGYLQIGYRYAVGSLPFISLILIKTVKNISSRTLNILVGIGVITTWFFIIQILSGF</sequence>
<feature type="transmembrane region" description="Helical" evidence="1">
    <location>
        <begin position="318"/>
        <end position="336"/>
    </location>
</feature>
<evidence type="ECO:0000256" key="1">
    <source>
        <dbReference type="SAM" id="Phobius"/>
    </source>
</evidence>
<proteinExistence type="predicted"/>
<dbReference type="AlphaFoldDB" id="A0A1F5FUU3"/>
<feature type="transmembrane region" description="Helical" evidence="1">
    <location>
        <begin position="122"/>
        <end position="148"/>
    </location>
</feature>
<keyword evidence="1" id="KW-0812">Transmembrane</keyword>
<evidence type="ECO:0000313" key="2">
    <source>
        <dbReference type="EMBL" id="OGD83381.1"/>
    </source>
</evidence>
<feature type="transmembrane region" description="Helical" evidence="1">
    <location>
        <begin position="168"/>
        <end position="194"/>
    </location>
</feature>
<protein>
    <recommendedName>
        <fullName evidence="4">Glycosyltransferase RgtA/B/C/D-like domain-containing protein</fullName>
    </recommendedName>
</protein>
<comment type="caution">
    <text evidence="2">The sequence shown here is derived from an EMBL/GenBank/DDBJ whole genome shotgun (WGS) entry which is preliminary data.</text>
</comment>
<feature type="transmembrane region" description="Helical" evidence="1">
    <location>
        <begin position="93"/>
        <end position="110"/>
    </location>
</feature>
<organism evidence="2 3">
    <name type="scientific">Candidatus Curtissbacteria bacterium RBG_13_40_7</name>
    <dbReference type="NCBI Taxonomy" id="1797706"/>
    <lineage>
        <taxon>Bacteria</taxon>
        <taxon>Candidatus Curtissiibacteriota</taxon>
    </lineage>
</organism>
<keyword evidence="1" id="KW-0472">Membrane</keyword>
<reference evidence="2 3" key="1">
    <citation type="journal article" date="2016" name="Nat. Commun.">
        <title>Thousands of microbial genomes shed light on interconnected biogeochemical processes in an aquifer system.</title>
        <authorList>
            <person name="Anantharaman K."/>
            <person name="Brown C.T."/>
            <person name="Hug L.A."/>
            <person name="Sharon I."/>
            <person name="Castelle C.J."/>
            <person name="Probst A.J."/>
            <person name="Thomas B.C."/>
            <person name="Singh A."/>
            <person name="Wilkins M.J."/>
            <person name="Karaoz U."/>
            <person name="Brodie E.L."/>
            <person name="Williams K.H."/>
            <person name="Hubbard S.S."/>
            <person name="Banfield J.F."/>
        </authorList>
    </citation>
    <scope>NUCLEOTIDE SEQUENCE [LARGE SCALE GENOMIC DNA]</scope>
</reference>